<comment type="subcellular location">
    <subcellularLocation>
        <location evidence="1">Cell inner membrane</location>
        <topology evidence="1">Multi-pass membrane protein</topology>
    </subcellularLocation>
    <subcellularLocation>
        <location evidence="8">Cell membrane</location>
        <topology evidence="8">Multi-pass membrane protein</topology>
    </subcellularLocation>
</comment>
<dbReference type="CDD" id="cd06261">
    <property type="entry name" value="TM_PBP2"/>
    <property type="match status" value="1"/>
</dbReference>
<evidence type="ECO:0000256" key="5">
    <source>
        <dbReference type="ARBA" id="ARBA00022692"/>
    </source>
</evidence>
<feature type="transmembrane region" description="Helical" evidence="8">
    <location>
        <begin position="237"/>
        <end position="259"/>
    </location>
</feature>
<dbReference type="PANTHER" id="PTHR43357:SF4">
    <property type="entry name" value="INNER MEMBRANE ABC TRANSPORTER PERMEASE PROTEIN YDCV"/>
    <property type="match status" value="1"/>
</dbReference>
<keyword evidence="5 8" id="KW-0812">Transmembrane</keyword>
<feature type="transmembrane region" description="Helical" evidence="8">
    <location>
        <begin position="12"/>
        <end position="40"/>
    </location>
</feature>
<keyword evidence="2 8" id="KW-0813">Transport</keyword>
<reference evidence="10" key="1">
    <citation type="submission" date="2024-05" db="EMBL/GenBank/DDBJ databases">
        <authorList>
            <person name="Kim S."/>
            <person name="Heo J."/>
            <person name="Choi H."/>
            <person name="Choi Y."/>
            <person name="Kwon S.-W."/>
            <person name="Kim Y."/>
        </authorList>
    </citation>
    <scope>NUCLEOTIDE SEQUENCE</scope>
    <source>
        <strain evidence="10">KACC 23698</strain>
    </source>
</reference>
<dbReference type="Pfam" id="PF00528">
    <property type="entry name" value="BPD_transp_1"/>
    <property type="match status" value="1"/>
</dbReference>
<evidence type="ECO:0000256" key="2">
    <source>
        <dbReference type="ARBA" id="ARBA00022448"/>
    </source>
</evidence>
<evidence type="ECO:0000256" key="1">
    <source>
        <dbReference type="ARBA" id="ARBA00004429"/>
    </source>
</evidence>
<dbReference type="GO" id="GO:0005886">
    <property type="term" value="C:plasma membrane"/>
    <property type="evidence" value="ECO:0007669"/>
    <property type="project" value="UniProtKB-SubCell"/>
</dbReference>
<name>A0AAU7JF45_9HYPH</name>
<dbReference type="InterPro" id="IPR035906">
    <property type="entry name" value="MetI-like_sf"/>
</dbReference>
<evidence type="ECO:0000313" key="10">
    <source>
        <dbReference type="EMBL" id="XBO38649.1"/>
    </source>
</evidence>
<evidence type="ECO:0000256" key="6">
    <source>
        <dbReference type="ARBA" id="ARBA00022989"/>
    </source>
</evidence>
<evidence type="ECO:0000256" key="3">
    <source>
        <dbReference type="ARBA" id="ARBA00022475"/>
    </source>
</evidence>
<protein>
    <submittedName>
        <fullName evidence="10">ABC transporter permease</fullName>
    </submittedName>
</protein>
<organism evidence="10">
    <name type="scientific">Alsobacter sp. KACC 23698</name>
    <dbReference type="NCBI Taxonomy" id="3149229"/>
    <lineage>
        <taxon>Bacteria</taxon>
        <taxon>Pseudomonadati</taxon>
        <taxon>Pseudomonadota</taxon>
        <taxon>Alphaproteobacteria</taxon>
        <taxon>Hyphomicrobiales</taxon>
        <taxon>Alsobacteraceae</taxon>
        <taxon>Alsobacter</taxon>
    </lineage>
</organism>
<dbReference type="GO" id="GO:0055085">
    <property type="term" value="P:transmembrane transport"/>
    <property type="evidence" value="ECO:0007669"/>
    <property type="project" value="InterPro"/>
</dbReference>
<dbReference type="SUPFAM" id="SSF161098">
    <property type="entry name" value="MetI-like"/>
    <property type="match status" value="1"/>
</dbReference>
<dbReference type="PROSITE" id="PS50928">
    <property type="entry name" value="ABC_TM1"/>
    <property type="match status" value="1"/>
</dbReference>
<keyword evidence="6 8" id="KW-1133">Transmembrane helix</keyword>
<evidence type="ECO:0000259" key="9">
    <source>
        <dbReference type="PROSITE" id="PS50928"/>
    </source>
</evidence>
<evidence type="ECO:0000256" key="4">
    <source>
        <dbReference type="ARBA" id="ARBA00022519"/>
    </source>
</evidence>
<feature type="transmembrane region" description="Helical" evidence="8">
    <location>
        <begin position="136"/>
        <end position="155"/>
    </location>
</feature>
<comment type="similarity">
    <text evidence="8">Belongs to the binding-protein-dependent transport system permease family.</text>
</comment>
<dbReference type="Gene3D" id="1.10.3720.10">
    <property type="entry name" value="MetI-like"/>
    <property type="match status" value="1"/>
</dbReference>
<keyword evidence="4" id="KW-0997">Cell inner membrane</keyword>
<dbReference type="AlphaFoldDB" id="A0AAU7JF45"/>
<feature type="transmembrane region" description="Helical" evidence="8">
    <location>
        <begin position="195"/>
        <end position="217"/>
    </location>
</feature>
<accession>A0AAU7JF45</accession>
<feature type="transmembrane region" description="Helical" evidence="8">
    <location>
        <begin position="109"/>
        <end position="130"/>
    </location>
</feature>
<proteinExistence type="inferred from homology"/>
<dbReference type="EMBL" id="CP157484">
    <property type="protein sequence ID" value="XBO38649.1"/>
    <property type="molecule type" value="Genomic_DNA"/>
</dbReference>
<gene>
    <name evidence="10" type="ORF">ABEG18_23620</name>
</gene>
<evidence type="ECO:0000256" key="8">
    <source>
        <dbReference type="RuleBase" id="RU363032"/>
    </source>
</evidence>
<dbReference type="PANTHER" id="PTHR43357">
    <property type="entry name" value="INNER MEMBRANE ABC TRANSPORTER PERMEASE PROTEIN YDCV"/>
    <property type="match status" value="1"/>
</dbReference>
<feature type="domain" description="ABC transmembrane type-1" evidence="9">
    <location>
        <begin position="71"/>
        <end position="259"/>
    </location>
</feature>
<dbReference type="InterPro" id="IPR000515">
    <property type="entry name" value="MetI-like"/>
</dbReference>
<dbReference type="RefSeq" id="WP_406855489.1">
    <property type="nucleotide sequence ID" value="NZ_CP157484.1"/>
</dbReference>
<feature type="transmembrane region" description="Helical" evidence="8">
    <location>
        <begin position="75"/>
        <end position="97"/>
    </location>
</feature>
<evidence type="ECO:0000256" key="7">
    <source>
        <dbReference type="ARBA" id="ARBA00023136"/>
    </source>
</evidence>
<keyword evidence="3" id="KW-1003">Cell membrane</keyword>
<sequence length="271" mass="29019">MAQRRITAETMSFNVVMTAMAIIALIVLVAPTLVVLIVSFTSGFSLRFPPQGYSLRWYVALLDAWQLHFAARNSLMVATWATGLSVVLGVAAALGIARSKTLSARLLDSVFMSPLVLPALAFGLAGLMFFSLIGLPVSPLTLVIGHTVVCVPFVVRNTVAALAQLEPSLLECSASLGASRAYTFRRVTLPLIRPGILAGGFIAFMSSFDNVPVSLFLRDAATDMLPIRMWQDLEGKLDVTIAALSGVLIVLTVAIMIVMEHVTGLSRRLAS</sequence>
<keyword evidence="7 8" id="KW-0472">Membrane</keyword>